<dbReference type="RefSeq" id="WP_070732249.1">
    <property type="nucleotide sequence ID" value="NZ_MDZC01000015.1"/>
</dbReference>
<gene>
    <name evidence="3" type="ORF">BEN48_09170</name>
</gene>
<dbReference type="InterPro" id="IPR025164">
    <property type="entry name" value="Toastrack_DUF4097"/>
</dbReference>
<evidence type="ECO:0000313" key="4">
    <source>
        <dbReference type="Proteomes" id="UP000177791"/>
    </source>
</evidence>
<evidence type="ECO:0000259" key="2">
    <source>
        <dbReference type="Pfam" id="PF13349"/>
    </source>
</evidence>
<comment type="caution">
    <text evidence="3">The sequence shown here is derived from an EMBL/GenBank/DDBJ whole genome shotgun (WGS) entry which is preliminary data.</text>
</comment>
<organism evidence="3 4">
    <name type="scientific">Hymenobacter glacialis</name>
    <dbReference type="NCBI Taxonomy" id="1908236"/>
    <lineage>
        <taxon>Bacteria</taxon>
        <taxon>Pseudomonadati</taxon>
        <taxon>Bacteroidota</taxon>
        <taxon>Cytophagia</taxon>
        <taxon>Cytophagales</taxon>
        <taxon>Hymenobacteraceae</taxon>
        <taxon>Hymenobacter</taxon>
    </lineage>
</organism>
<evidence type="ECO:0000256" key="1">
    <source>
        <dbReference type="SAM" id="SignalP"/>
    </source>
</evidence>
<feature type="domain" description="DUF4097" evidence="2">
    <location>
        <begin position="136"/>
        <end position="266"/>
    </location>
</feature>
<protein>
    <recommendedName>
        <fullName evidence="2">DUF4097 domain-containing protein</fullName>
    </recommendedName>
</protein>
<reference evidence="3 4" key="1">
    <citation type="submission" date="2016-08" db="EMBL/GenBank/DDBJ databases">
        <title>Hymenobacter coccineus sp. nov., Hymenobacter lapidarius sp. nov. and Hymenobacter glacialis sp. nov., isolated from Antarctic soil.</title>
        <authorList>
            <person name="Sedlacek I."/>
            <person name="Kralova S."/>
            <person name="Kyrova K."/>
            <person name="Maslanova I."/>
            <person name="Stankova E."/>
            <person name="Vrbovska V."/>
            <person name="Nemec M."/>
            <person name="Bartak M."/>
            <person name="Svec P."/>
            <person name="Busse H.-J."/>
            <person name="Pantucek R."/>
        </authorList>
    </citation>
    <scope>NUCLEOTIDE SEQUENCE [LARGE SCALE GENOMIC DNA]</scope>
    <source>
        <strain evidence="3 4">CCM 8648</strain>
    </source>
</reference>
<keyword evidence="1" id="KW-0732">Signal</keyword>
<dbReference type="Pfam" id="PF13349">
    <property type="entry name" value="DUF4097"/>
    <property type="match status" value="1"/>
</dbReference>
<keyword evidence="4" id="KW-1185">Reference proteome</keyword>
<sequence length="271" mass="28271">MKTLLSALAFSCVALSATAQTATEPQFKTGCDDGKWTRGGSESKRFCEIRDLTMAVPAGQPLTISGGANGGITVHGWSGAEVRVRAKVQSWASSEAEARKRVQEVSIEAANNRLQASAAGSEERHSVSYEVFVPQQTALVLNTVNGGISLDNLQADVQFSVVNGGVSLANLGGSVTGKTVNGGLDITLSGKQWDGKGLDVETTNGGITWNLPKGYSAQLETSTNMGSIRASMPVNKSGMMRKELVTSLGNGGAPVKAVTVNGGIRVNQERE</sequence>
<evidence type="ECO:0000313" key="3">
    <source>
        <dbReference type="EMBL" id="OGX88547.1"/>
    </source>
</evidence>
<dbReference type="Proteomes" id="UP000177791">
    <property type="component" value="Unassembled WGS sequence"/>
</dbReference>
<proteinExistence type="predicted"/>
<dbReference type="AlphaFoldDB" id="A0A1G1TCD8"/>
<feature type="chain" id="PRO_5009579336" description="DUF4097 domain-containing protein" evidence="1">
    <location>
        <begin position="20"/>
        <end position="271"/>
    </location>
</feature>
<accession>A0A1G1TCD8</accession>
<feature type="signal peptide" evidence="1">
    <location>
        <begin position="1"/>
        <end position="19"/>
    </location>
</feature>
<name>A0A1G1TCD8_9BACT</name>
<dbReference type="OrthoDB" id="876535at2"/>
<dbReference type="EMBL" id="MDZC01000015">
    <property type="protein sequence ID" value="OGX88547.1"/>
    <property type="molecule type" value="Genomic_DNA"/>
</dbReference>
<dbReference type="STRING" id="1908236.BEN48_09170"/>